<dbReference type="Proteomes" id="UP000000768">
    <property type="component" value="Chromosome 8"/>
</dbReference>
<dbReference type="InParanoid" id="A0A1B6PE92"/>
<organism evidence="2 3">
    <name type="scientific">Sorghum bicolor</name>
    <name type="common">Sorghum</name>
    <name type="synonym">Sorghum vulgare</name>
    <dbReference type="NCBI Taxonomy" id="4558"/>
    <lineage>
        <taxon>Eukaryota</taxon>
        <taxon>Viridiplantae</taxon>
        <taxon>Streptophyta</taxon>
        <taxon>Embryophyta</taxon>
        <taxon>Tracheophyta</taxon>
        <taxon>Spermatophyta</taxon>
        <taxon>Magnoliopsida</taxon>
        <taxon>Liliopsida</taxon>
        <taxon>Poales</taxon>
        <taxon>Poaceae</taxon>
        <taxon>PACMAD clade</taxon>
        <taxon>Panicoideae</taxon>
        <taxon>Andropogonodae</taxon>
        <taxon>Andropogoneae</taxon>
        <taxon>Sorghinae</taxon>
        <taxon>Sorghum</taxon>
    </lineage>
</organism>
<sequence>MLRRRHGATSAFPMPGPRALLRPLPPRARPLPRGRSLHARCLHGDVELAVVIVRKLMALDPQQSRRWGEVMLEVGIKKTTAAQCAE</sequence>
<evidence type="ECO:0000256" key="1">
    <source>
        <dbReference type="SAM" id="MobiDB-lite"/>
    </source>
</evidence>
<evidence type="ECO:0000313" key="3">
    <source>
        <dbReference type="Proteomes" id="UP000000768"/>
    </source>
</evidence>
<protein>
    <submittedName>
        <fullName evidence="2">Uncharacterized protein</fullName>
    </submittedName>
</protein>
<keyword evidence="3" id="KW-1185">Reference proteome</keyword>
<dbReference type="AlphaFoldDB" id="A0A1B6PE92"/>
<feature type="region of interest" description="Disordered" evidence="1">
    <location>
        <begin position="1"/>
        <end position="25"/>
    </location>
</feature>
<proteinExistence type="predicted"/>
<reference evidence="2 3" key="1">
    <citation type="journal article" date="2009" name="Nature">
        <title>The Sorghum bicolor genome and the diversification of grasses.</title>
        <authorList>
            <person name="Paterson A.H."/>
            <person name="Bowers J.E."/>
            <person name="Bruggmann R."/>
            <person name="Dubchak I."/>
            <person name="Grimwood J."/>
            <person name="Gundlach H."/>
            <person name="Haberer G."/>
            <person name="Hellsten U."/>
            <person name="Mitros T."/>
            <person name="Poliakov A."/>
            <person name="Schmutz J."/>
            <person name="Spannagl M."/>
            <person name="Tang H."/>
            <person name="Wang X."/>
            <person name="Wicker T."/>
            <person name="Bharti A.K."/>
            <person name="Chapman J."/>
            <person name="Feltus F.A."/>
            <person name="Gowik U."/>
            <person name="Grigoriev I.V."/>
            <person name="Lyons E."/>
            <person name="Maher C.A."/>
            <person name="Martis M."/>
            <person name="Narechania A."/>
            <person name="Otillar R.P."/>
            <person name="Penning B.W."/>
            <person name="Salamov A.A."/>
            <person name="Wang Y."/>
            <person name="Zhang L."/>
            <person name="Carpita N.C."/>
            <person name="Freeling M."/>
            <person name="Gingle A.R."/>
            <person name="Hash C.T."/>
            <person name="Keller B."/>
            <person name="Klein P."/>
            <person name="Kresovich S."/>
            <person name="McCann M.C."/>
            <person name="Ming R."/>
            <person name="Peterson D.G."/>
            <person name="Mehboob-ur-Rahman"/>
            <person name="Ware D."/>
            <person name="Westhoff P."/>
            <person name="Mayer K.F."/>
            <person name="Messing J."/>
            <person name="Rokhsar D.S."/>
        </authorList>
    </citation>
    <scope>NUCLEOTIDE SEQUENCE [LARGE SCALE GENOMIC DNA]</scope>
    <source>
        <strain evidence="3">cv. BTx623</strain>
    </source>
</reference>
<dbReference type="EMBL" id="CM000767">
    <property type="protein sequence ID" value="KXG24004.1"/>
    <property type="molecule type" value="Genomic_DNA"/>
</dbReference>
<evidence type="ECO:0000313" key="2">
    <source>
        <dbReference type="EMBL" id="KXG24004.1"/>
    </source>
</evidence>
<dbReference type="Gramene" id="KXG24004">
    <property type="protein sequence ID" value="KXG24004"/>
    <property type="gene ID" value="SORBI_3008G170700"/>
</dbReference>
<name>A0A1B6PE92_SORBI</name>
<accession>A0A1B6PE92</accession>
<reference evidence="3" key="2">
    <citation type="journal article" date="2018" name="Plant J.">
        <title>The Sorghum bicolor reference genome: improved assembly, gene annotations, a transcriptome atlas, and signatures of genome organization.</title>
        <authorList>
            <person name="McCormick R.F."/>
            <person name="Truong S.K."/>
            <person name="Sreedasyam A."/>
            <person name="Jenkins J."/>
            <person name="Shu S."/>
            <person name="Sims D."/>
            <person name="Kennedy M."/>
            <person name="Amirebrahimi M."/>
            <person name="Weers B.D."/>
            <person name="McKinley B."/>
            <person name="Mattison A."/>
            <person name="Morishige D.T."/>
            <person name="Grimwood J."/>
            <person name="Schmutz J."/>
            <person name="Mullet J.E."/>
        </authorList>
    </citation>
    <scope>NUCLEOTIDE SEQUENCE [LARGE SCALE GENOMIC DNA]</scope>
    <source>
        <strain evidence="3">cv. BTx623</strain>
    </source>
</reference>
<gene>
    <name evidence="2" type="ORF">SORBI_3008G170700</name>
</gene>